<reference evidence="3" key="1">
    <citation type="submission" date="2016-10" db="EMBL/GenBank/DDBJ databases">
        <authorList>
            <person name="Benchimol M."/>
            <person name="Almeida L.G."/>
            <person name="Vasconcelos A.T."/>
            <person name="Perreira-Neves A."/>
            <person name="Rosa I.A."/>
            <person name="Tasca T."/>
            <person name="Bogo M.R."/>
            <person name="de Souza W."/>
        </authorList>
    </citation>
    <scope>NUCLEOTIDE SEQUENCE [LARGE SCALE GENOMIC DNA]</scope>
    <source>
        <strain evidence="3">K</strain>
    </source>
</reference>
<dbReference type="Gene3D" id="3.40.30.10">
    <property type="entry name" value="Glutaredoxin"/>
    <property type="match status" value="1"/>
</dbReference>
<dbReference type="RefSeq" id="XP_068364085.1">
    <property type="nucleotide sequence ID" value="XM_068500917.1"/>
</dbReference>
<name>A0A1J4KNH4_9EUKA</name>
<dbReference type="OrthoDB" id="2121326at2759"/>
<evidence type="ECO:0000313" key="3">
    <source>
        <dbReference type="EMBL" id="OHT10949.1"/>
    </source>
</evidence>
<evidence type="ECO:0000259" key="2">
    <source>
        <dbReference type="Pfam" id="PF00085"/>
    </source>
</evidence>
<gene>
    <name evidence="3" type="ORF">TRFO_19652</name>
</gene>
<proteinExistence type="predicted"/>
<organism evidence="3 4">
    <name type="scientific">Tritrichomonas foetus</name>
    <dbReference type="NCBI Taxonomy" id="1144522"/>
    <lineage>
        <taxon>Eukaryota</taxon>
        <taxon>Metamonada</taxon>
        <taxon>Parabasalia</taxon>
        <taxon>Tritrichomonadida</taxon>
        <taxon>Tritrichomonadidae</taxon>
        <taxon>Tritrichomonas</taxon>
    </lineage>
</organism>
<feature type="region of interest" description="Disordered" evidence="1">
    <location>
        <begin position="127"/>
        <end position="148"/>
    </location>
</feature>
<sequence>MKKQQPAPPEPVSAEKSNIIYLEGEEKQLLLAIKQAPLAVVIFTHVWCSADRSLAQKIPEIAAKYPEVKFVFIDFDKNPGLVAHFEITKVPHIKYCRADGNSVAEAAETIGGSARLIMEKLKEMLPKDEVRSEQMESQESQDYSSSQY</sequence>
<dbReference type="SUPFAM" id="SSF52833">
    <property type="entry name" value="Thioredoxin-like"/>
    <property type="match status" value="1"/>
</dbReference>
<comment type="caution">
    <text evidence="3">The sequence shown here is derived from an EMBL/GenBank/DDBJ whole genome shotgun (WGS) entry which is preliminary data.</text>
</comment>
<feature type="domain" description="Thioredoxin" evidence="2">
    <location>
        <begin position="33"/>
        <end position="102"/>
    </location>
</feature>
<evidence type="ECO:0000256" key="1">
    <source>
        <dbReference type="SAM" id="MobiDB-lite"/>
    </source>
</evidence>
<dbReference type="AlphaFoldDB" id="A0A1J4KNH4"/>
<dbReference type="InterPro" id="IPR013766">
    <property type="entry name" value="Thioredoxin_domain"/>
</dbReference>
<dbReference type="CDD" id="cd02947">
    <property type="entry name" value="TRX_family"/>
    <property type="match status" value="1"/>
</dbReference>
<keyword evidence="4" id="KW-1185">Reference proteome</keyword>
<protein>
    <submittedName>
        <fullName evidence="3">Thioredoxin family protein</fullName>
    </submittedName>
</protein>
<evidence type="ECO:0000313" key="4">
    <source>
        <dbReference type="Proteomes" id="UP000179807"/>
    </source>
</evidence>
<dbReference type="GeneID" id="94835621"/>
<feature type="compositionally biased region" description="Low complexity" evidence="1">
    <location>
        <begin position="135"/>
        <end position="148"/>
    </location>
</feature>
<dbReference type="InterPro" id="IPR036249">
    <property type="entry name" value="Thioredoxin-like_sf"/>
</dbReference>
<accession>A0A1J4KNH4</accession>
<dbReference type="VEuPathDB" id="TrichDB:TRFO_19652"/>
<dbReference type="Pfam" id="PF00085">
    <property type="entry name" value="Thioredoxin"/>
    <property type="match status" value="1"/>
</dbReference>
<dbReference type="EMBL" id="MLAK01000598">
    <property type="protein sequence ID" value="OHT10949.1"/>
    <property type="molecule type" value="Genomic_DNA"/>
</dbReference>
<dbReference type="Proteomes" id="UP000179807">
    <property type="component" value="Unassembled WGS sequence"/>
</dbReference>